<dbReference type="OrthoDB" id="9770036at2"/>
<dbReference type="RefSeq" id="WP_088384874.1">
    <property type="nucleotide sequence ID" value="NZ_NIOF01000004.1"/>
</dbReference>
<dbReference type="GO" id="GO:0098797">
    <property type="term" value="C:plasma membrane protein complex"/>
    <property type="evidence" value="ECO:0007669"/>
    <property type="project" value="TreeGrafter"/>
</dbReference>
<name>A0A246JDU3_9BURK</name>
<evidence type="ECO:0000256" key="1">
    <source>
        <dbReference type="ARBA" id="ARBA00004651"/>
    </source>
</evidence>
<feature type="transmembrane region" description="Helical" evidence="7">
    <location>
        <begin position="25"/>
        <end position="45"/>
    </location>
</feature>
<feature type="domain" description="ABC3 transporter permease C-terminal" evidence="8">
    <location>
        <begin position="334"/>
        <end position="460"/>
    </location>
</feature>
<dbReference type="InterPro" id="IPR051447">
    <property type="entry name" value="Lipoprotein-release_system"/>
</dbReference>
<dbReference type="EMBL" id="NIOF01000004">
    <property type="protein sequence ID" value="OWQ90667.1"/>
    <property type="molecule type" value="Genomic_DNA"/>
</dbReference>
<keyword evidence="11" id="KW-1185">Reference proteome</keyword>
<dbReference type="InterPro" id="IPR025857">
    <property type="entry name" value="MacB_PCD"/>
</dbReference>
<dbReference type="PROSITE" id="PS51257">
    <property type="entry name" value="PROKAR_LIPOPROTEIN"/>
    <property type="match status" value="1"/>
</dbReference>
<evidence type="ECO:0000313" key="10">
    <source>
        <dbReference type="EMBL" id="OWQ90667.1"/>
    </source>
</evidence>
<evidence type="ECO:0000256" key="6">
    <source>
        <dbReference type="ARBA" id="ARBA00023136"/>
    </source>
</evidence>
<keyword evidence="6 7" id="KW-0472">Membrane</keyword>
<protein>
    <submittedName>
        <fullName evidence="10">ABC transporter permease</fullName>
    </submittedName>
</protein>
<evidence type="ECO:0000256" key="3">
    <source>
        <dbReference type="ARBA" id="ARBA00022475"/>
    </source>
</evidence>
<evidence type="ECO:0000256" key="7">
    <source>
        <dbReference type="SAM" id="Phobius"/>
    </source>
</evidence>
<dbReference type="PANTHER" id="PTHR30489">
    <property type="entry name" value="LIPOPROTEIN-RELEASING SYSTEM TRANSMEMBRANE PROTEIN LOLE"/>
    <property type="match status" value="1"/>
</dbReference>
<evidence type="ECO:0000259" key="8">
    <source>
        <dbReference type="Pfam" id="PF02687"/>
    </source>
</evidence>
<evidence type="ECO:0000256" key="5">
    <source>
        <dbReference type="ARBA" id="ARBA00022989"/>
    </source>
</evidence>
<comment type="caution">
    <text evidence="10">The sequence shown here is derived from an EMBL/GenBank/DDBJ whole genome shotgun (WGS) entry which is preliminary data.</text>
</comment>
<dbReference type="InterPro" id="IPR003838">
    <property type="entry name" value="ABC3_permease_C"/>
</dbReference>
<organism evidence="10 11">
    <name type="scientific">Roseateles aquatilis</name>
    <dbReference type="NCBI Taxonomy" id="431061"/>
    <lineage>
        <taxon>Bacteria</taxon>
        <taxon>Pseudomonadati</taxon>
        <taxon>Pseudomonadota</taxon>
        <taxon>Betaproteobacteria</taxon>
        <taxon>Burkholderiales</taxon>
        <taxon>Sphaerotilaceae</taxon>
        <taxon>Roseateles</taxon>
    </lineage>
</organism>
<feature type="transmembrane region" description="Helical" evidence="7">
    <location>
        <begin position="431"/>
        <end position="451"/>
    </location>
</feature>
<evidence type="ECO:0000313" key="11">
    <source>
        <dbReference type="Proteomes" id="UP000197468"/>
    </source>
</evidence>
<dbReference type="Proteomes" id="UP000197468">
    <property type="component" value="Unassembled WGS sequence"/>
</dbReference>
<evidence type="ECO:0000256" key="2">
    <source>
        <dbReference type="ARBA" id="ARBA00005236"/>
    </source>
</evidence>
<evidence type="ECO:0000259" key="9">
    <source>
        <dbReference type="Pfam" id="PF12704"/>
    </source>
</evidence>
<reference evidence="10 11" key="1">
    <citation type="journal article" date="2008" name="Int. J. Syst. Evol. Microbiol.">
        <title>Description of Roseateles aquatilis sp. nov. and Roseateles terrae sp. nov., in the class Betaproteobacteria, and emended description of the genus Roseateles.</title>
        <authorList>
            <person name="Gomila M."/>
            <person name="Bowien B."/>
            <person name="Falsen E."/>
            <person name="Moore E.R."/>
            <person name="Lalucat J."/>
        </authorList>
    </citation>
    <scope>NUCLEOTIDE SEQUENCE [LARGE SCALE GENOMIC DNA]</scope>
    <source>
        <strain evidence="10 11">CCUG 48205</strain>
    </source>
</reference>
<gene>
    <name evidence="10" type="ORF">CDN99_10755</name>
</gene>
<keyword evidence="5 7" id="KW-1133">Transmembrane helix</keyword>
<dbReference type="GO" id="GO:0044874">
    <property type="term" value="P:lipoprotein localization to outer membrane"/>
    <property type="evidence" value="ECO:0007669"/>
    <property type="project" value="TreeGrafter"/>
</dbReference>
<dbReference type="Pfam" id="PF12704">
    <property type="entry name" value="MacB_PCD"/>
    <property type="match status" value="1"/>
</dbReference>
<evidence type="ECO:0000256" key="4">
    <source>
        <dbReference type="ARBA" id="ARBA00022692"/>
    </source>
</evidence>
<keyword evidence="3" id="KW-1003">Cell membrane</keyword>
<feature type="transmembrane region" description="Helical" evidence="7">
    <location>
        <begin position="325"/>
        <end position="347"/>
    </location>
</feature>
<feature type="domain" description="MacB-like periplasmic core" evidence="9">
    <location>
        <begin position="24"/>
        <end position="174"/>
    </location>
</feature>
<comment type="subcellular location">
    <subcellularLocation>
        <location evidence="1">Cell membrane</location>
        <topology evidence="1">Multi-pass membrane protein</topology>
    </subcellularLocation>
</comment>
<sequence>MSGATRIRPVALALRNLRRNRRRSLATLLALVFGCLAVLLFGGYVQNIRLTLETNIVRSAGHLQIQNADFLLFGSGDPQGYSVRDVPRLIEVLRRDAFIRDHVRVISSSLTFNGVAGNFSAGLSKAVVVQGTVADDQARMREWNEYQVPIAPLAVRLRGTAPDAVVIGTGVARILQLCDALRITDCPRPRHKAVTPSAPQTPDDLTALAATVPRATTSGSPRLALLAATSTGAPNVAELQVIDAEPQGTRGADDFYVGVHLPTAQRLVFGQNDPRATSVLLQLGRSADLERVRGHLKALLAREFPDQALAINDFRLLSPSYTQTVAMFDAIFGFISVLITIIVMFTVSNTMNMAVLERTVEIGTLRAMGVRRSGIQRIFVVEGALLGLTGALVGLVIALGVARGLEAMGLTWLPPAYVTPVPLSIHLVGEWRLIGATLLGLVVVAAASAYWPARRASRLEIVEALRHV</sequence>
<keyword evidence="4 7" id="KW-0812">Transmembrane</keyword>
<dbReference type="AlphaFoldDB" id="A0A246JDU3"/>
<accession>A0A246JDU3</accession>
<dbReference type="PANTHER" id="PTHR30489:SF0">
    <property type="entry name" value="LIPOPROTEIN-RELEASING SYSTEM TRANSMEMBRANE PROTEIN LOLE"/>
    <property type="match status" value="1"/>
</dbReference>
<dbReference type="Pfam" id="PF02687">
    <property type="entry name" value="FtsX"/>
    <property type="match status" value="1"/>
</dbReference>
<feature type="transmembrane region" description="Helical" evidence="7">
    <location>
        <begin position="378"/>
        <end position="402"/>
    </location>
</feature>
<comment type="similarity">
    <text evidence="2">Belongs to the ABC-4 integral membrane protein family. LolC/E subfamily.</text>
</comment>
<proteinExistence type="inferred from homology"/>